<accession>L8E8B5</accession>
<dbReference type="AlphaFoldDB" id="L8E8B5"/>
<dbReference type="ChiTaRS" id="MYOZ2">
    <property type="organism name" value="human"/>
</dbReference>
<gene>
    <name evidence="1" type="primary">MYOZ2</name>
</gene>
<dbReference type="OrthoDB" id="9895914at2759"/>
<protein>
    <submittedName>
        <fullName evidence="1">Alternative protein MYOZ2</fullName>
    </submittedName>
</protein>
<proteinExistence type="predicted"/>
<sequence>MEMMLMAWTWAKRSASPETSCWKNYPISVTVVPGYLRCVKEDLTNTHLKISSINLEHK</sequence>
<dbReference type="EMBL" id="HF584048">
    <property type="protein sequence ID" value="CCQ43545.1"/>
    <property type="molecule type" value="Genomic_DNA"/>
</dbReference>
<evidence type="ECO:0000313" key="1">
    <source>
        <dbReference type="EMBL" id="CCQ43545.1"/>
    </source>
</evidence>
<organism evidence="1">
    <name type="scientific">Homo sapiens</name>
    <name type="common">Human</name>
    <dbReference type="NCBI Taxonomy" id="9606"/>
    <lineage>
        <taxon>Eukaryota</taxon>
        <taxon>Metazoa</taxon>
        <taxon>Chordata</taxon>
        <taxon>Craniata</taxon>
        <taxon>Vertebrata</taxon>
        <taxon>Euteleostomi</taxon>
        <taxon>Mammalia</taxon>
        <taxon>Eutheria</taxon>
        <taxon>Euarchontoglires</taxon>
        <taxon>Primates</taxon>
        <taxon>Haplorrhini</taxon>
        <taxon>Catarrhini</taxon>
        <taxon>Hominidae</taxon>
        <taxon>Homo</taxon>
    </lineage>
</organism>
<name>L8E8B5_HUMAN</name>
<reference evidence="1" key="1">
    <citation type="journal article" date="2013" name="PLoS ONE">
        <title>Direct detection of alternative open reading frames translation products in human significantly expands the proteome.</title>
        <authorList>
            <person name="Vanderperre B."/>
            <person name="Lucier J.-F."/>
            <person name="Motard J."/>
            <person name="Tremblay G."/>
            <person name="Vanderperre S."/>
            <person name="Wisztorski M."/>
            <person name="Salzet M."/>
            <person name="Boisvert F.-M."/>
            <person name="Roucou X."/>
        </authorList>
    </citation>
    <scope>NUCLEOTIDE SEQUENCE</scope>
</reference>